<dbReference type="EMBL" id="FXUB01000003">
    <property type="protein sequence ID" value="SMP13761.1"/>
    <property type="molecule type" value="Genomic_DNA"/>
</dbReference>
<keyword evidence="1" id="KW-0805">Transcription regulation</keyword>
<evidence type="ECO:0000256" key="3">
    <source>
        <dbReference type="ARBA" id="ARBA00023125"/>
    </source>
</evidence>
<evidence type="ECO:0000313" key="7">
    <source>
        <dbReference type="EMBL" id="SMP13761.1"/>
    </source>
</evidence>
<dbReference type="InterPro" id="IPR014284">
    <property type="entry name" value="RNA_pol_sigma-70_dom"/>
</dbReference>
<protein>
    <submittedName>
        <fullName evidence="7">RNA polymerase, sigma 28 subunit, SigD/FliA/WhiG</fullName>
    </submittedName>
</protein>
<dbReference type="RefSeq" id="WP_283400612.1">
    <property type="nucleotide sequence ID" value="NZ_FXUB01000003.1"/>
</dbReference>
<dbReference type="PANTHER" id="PTHR30385">
    <property type="entry name" value="SIGMA FACTOR F FLAGELLAR"/>
    <property type="match status" value="1"/>
</dbReference>
<dbReference type="SUPFAM" id="SSF88946">
    <property type="entry name" value="Sigma2 domain of RNA polymerase sigma factors"/>
    <property type="match status" value="1"/>
</dbReference>
<evidence type="ECO:0000256" key="2">
    <source>
        <dbReference type="ARBA" id="ARBA00023082"/>
    </source>
</evidence>
<keyword evidence="3" id="KW-0238">DNA-binding</keyword>
<evidence type="ECO:0000259" key="5">
    <source>
        <dbReference type="Pfam" id="PF04542"/>
    </source>
</evidence>
<accession>A0ABY1NMR1</accession>
<dbReference type="InterPro" id="IPR000943">
    <property type="entry name" value="RNA_pol_sigma70"/>
</dbReference>
<dbReference type="InterPro" id="IPR013324">
    <property type="entry name" value="RNA_pol_sigma_r3/r4-like"/>
</dbReference>
<dbReference type="NCBIfam" id="TIGR02937">
    <property type="entry name" value="sigma70-ECF"/>
    <property type="match status" value="1"/>
</dbReference>
<keyword evidence="8" id="KW-1185">Reference proteome</keyword>
<dbReference type="InterPro" id="IPR013325">
    <property type="entry name" value="RNA_pol_sigma_r2"/>
</dbReference>
<dbReference type="PANTHER" id="PTHR30385:SF7">
    <property type="entry name" value="RNA POLYMERASE SIGMA FACTOR FLIA"/>
    <property type="match status" value="1"/>
</dbReference>
<organism evidence="7 8">
    <name type="scientific">Desulfurobacterium pacificum</name>
    <dbReference type="NCBI Taxonomy" id="240166"/>
    <lineage>
        <taxon>Bacteria</taxon>
        <taxon>Pseudomonadati</taxon>
        <taxon>Aquificota</taxon>
        <taxon>Aquificia</taxon>
        <taxon>Desulfurobacteriales</taxon>
        <taxon>Desulfurobacteriaceae</taxon>
        <taxon>Desulfurobacterium</taxon>
    </lineage>
</organism>
<dbReference type="SUPFAM" id="SSF88659">
    <property type="entry name" value="Sigma3 and sigma4 domains of RNA polymerase sigma factors"/>
    <property type="match status" value="1"/>
</dbReference>
<dbReference type="CDD" id="cd06171">
    <property type="entry name" value="Sigma70_r4"/>
    <property type="match status" value="1"/>
</dbReference>
<dbReference type="Pfam" id="PF04545">
    <property type="entry name" value="Sigma70_r4"/>
    <property type="match status" value="1"/>
</dbReference>
<dbReference type="PRINTS" id="PR00046">
    <property type="entry name" value="SIGMA70FCT"/>
</dbReference>
<dbReference type="InterPro" id="IPR007630">
    <property type="entry name" value="RNA_pol_sigma70_r4"/>
</dbReference>
<gene>
    <name evidence="7" type="ORF">SAMN06265339_1152</name>
</gene>
<dbReference type="Proteomes" id="UP001157911">
    <property type="component" value="Unassembled WGS sequence"/>
</dbReference>
<comment type="caution">
    <text evidence="7">The sequence shown here is derived from an EMBL/GenBank/DDBJ whole genome shotgun (WGS) entry which is preliminary data.</text>
</comment>
<evidence type="ECO:0000256" key="4">
    <source>
        <dbReference type="ARBA" id="ARBA00023163"/>
    </source>
</evidence>
<dbReference type="Gene3D" id="1.20.140.160">
    <property type="match status" value="1"/>
</dbReference>
<dbReference type="InterPro" id="IPR007627">
    <property type="entry name" value="RNA_pol_sigma70_r2"/>
</dbReference>
<name>A0ABY1NMR1_9BACT</name>
<evidence type="ECO:0000313" key="8">
    <source>
        <dbReference type="Proteomes" id="UP001157911"/>
    </source>
</evidence>
<keyword evidence="2" id="KW-0731">Sigma factor</keyword>
<evidence type="ECO:0000256" key="1">
    <source>
        <dbReference type="ARBA" id="ARBA00023015"/>
    </source>
</evidence>
<dbReference type="Pfam" id="PF04542">
    <property type="entry name" value="Sigma70_r2"/>
    <property type="match status" value="1"/>
</dbReference>
<feature type="domain" description="RNA polymerase sigma-70 region 4" evidence="6">
    <location>
        <begin position="148"/>
        <end position="197"/>
    </location>
</feature>
<sequence>MYKKSKKEIVLENLPLVKKVASKIYKRLPDNTLEFEELVNVGVIGLIKAIDKYDENKAKFSTYAYIKIRGEILDFLRKLDFVSRGVREKIKNGEIEDIKGEAAVFLSIEEALFGDDSTLTLGDTLASADDSPEDIVVLKDLKEALAKAISQLNDNEKLVLQLLFVEEFDLKSAAEVMGVSVSRVSQIKKAALLKLREYLKDSV</sequence>
<evidence type="ECO:0000259" key="6">
    <source>
        <dbReference type="Pfam" id="PF04545"/>
    </source>
</evidence>
<proteinExistence type="predicted"/>
<dbReference type="Gene3D" id="1.10.1740.10">
    <property type="match status" value="1"/>
</dbReference>
<keyword evidence="4" id="KW-0804">Transcription</keyword>
<reference evidence="7 8" key="1">
    <citation type="submission" date="2017-05" db="EMBL/GenBank/DDBJ databases">
        <authorList>
            <person name="Varghese N."/>
            <person name="Submissions S."/>
        </authorList>
    </citation>
    <scope>NUCLEOTIDE SEQUENCE [LARGE SCALE GENOMIC DNA]</scope>
    <source>
        <strain evidence="7 8">DSM 15522</strain>
    </source>
</reference>
<feature type="domain" description="RNA polymerase sigma-70 region 2" evidence="5">
    <location>
        <begin position="10"/>
        <end position="80"/>
    </location>
</feature>